<accession>A0ABV1KVI3</accession>
<dbReference type="Proteomes" id="UP001493487">
    <property type="component" value="Unassembled WGS sequence"/>
</dbReference>
<proteinExistence type="predicted"/>
<dbReference type="EMBL" id="JASKHM010000008">
    <property type="protein sequence ID" value="MEQ4483581.1"/>
    <property type="molecule type" value="Genomic_DNA"/>
</dbReference>
<name>A0ABV1KVI3_9BACL</name>
<dbReference type="RefSeq" id="WP_232186245.1">
    <property type="nucleotide sequence ID" value="NZ_JAIOAP010000007.1"/>
</dbReference>
<protein>
    <submittedName>
        <fullName evidence="1">Uncharacterized protein</fullName>
    </submittedName>
</protein>
<organism evidence="1 2">
    <name type="scientific">Cohnella silvisoli</name>
    <dbReference type="NCBI Taxonomy" id="2873699"/>
    <lineage>
        <taxon>Bacteria</taxon>
        <taxon>Bacillati</taxon>
        <taxon>Bacillota</taxon>
        <taxon>Bacilli</taxon>
        <taxon>Bacillales</taxon>
        <taxon>Paenibacillaceae</taxon>
        <taxon>Cohnella</taxon>
    </lineage>
</organism>
<gene>
    <name evidence="1" type="ORF">QJS35_14400</name>
</gene>
<comment type="caution">
    <text evidence="1">The sequence shown here is derived from an EMBL/GenBank/DDBJ whole genome shotgun (WGS) entry which is preliminary data.</text>
</comment>
<evidence type="ECO:0000313" key="2">
    <source>
        <dbReference type="Proteomes" id="UP001493487"/>
    </source>
</evidence>
<keyword evidence="2" id="KW-1185">Reference proteome</keyword>
<reference evidence="1 2" key="1">
    <citation type="journal article" date="2023" name="Genome Announc.">
        <title>Pan-Genome Analyses of the Genus Cohnella and Proposal of the Novel Species Cohnella silvisoli sp. nov., Isolated from Forest Soil.</title>
        <authorList>
            <person name="Wang C."/>
            <person name="Mao L."/>
            <person name="Bao G."/>
            <person name="Zhu H."/>
        </authorList>
    </citation>
    <scope>NUCLEOTIDE SEQUENCE [LARGE SCALE GENOMIC DNA]</scope>
    <source>
        <strain evidence="1 2">NL03-T5-1</strain>
    </source>
</reference>
<evidence type="ECO:0000313" key="1">
    <source>
        <dbReference type="EMBL" id="MEQ4483581.1"/>
    </source>
</evidence>
<sequence length="58" mass="6492">MTVRYSGTNVRCDLSKAPQFKAFLVRGTDEFNYNPQGTIPTETIARLPSDQISQAQTK</sequence>